<protein>
    <submittedName>
        <fullName evidence="1">Uncharacterized protein</fullName>
    </submittedName>
</protein>
<reference evidence="1 2" key="2">
    <citation type="journal article" date="2022" name="Mol. Ecol. Resour.">
        <title>The genomes of chicory, endive, great burdock and yacon provide insights into Asteraceae paleo-polyploidization history and plant inulin production.</title>
        <authorList>
            <person name="Fan W."/>
            <person name="Wang S."/>
            <person name="Wang H."/>
            <person name="Wang A."/>
            <person name="Jiang F."/>
            <person name="Liu H."/>
            <person name="Zhao H."/>
            <person name="Xu D."/>
            <person name="Zhang Y."/>
        </authorList>
    </citation>
    <scope>NUCLEOTIDE SEQUENCE [LARGE SCALE GENOMIC DNA]</scope>
    <source>
        <strain evidence="2">cv. Punajuju</strain>
        <tissue evidence="1">Leaves</tissue>
    </source>
</reference>
<reference evidence="2" key="1">
    <citation type="journal article" date="2022" name="Mol. Ecol. Resour.">
        <title>The genomes of chicory, endive, great burdock and yacon provide insights into Asteraceae palaeo-polyploidization history and plant inulin production.</title>
        <authorList>
            <person name="Fan W."/>
            <person name="Wang S."/>
            <person name="Wang H."/>
            <person name="Wang A."/>
            <person name="Jiang F."/>
            <person name="Liu H."/>
            <person name="Zhao H."/>
            <person name="Xu D."/>
            <person name="Zhang Y."/>
        </authorList>
    </citation>
    <scope>NUCLEOTIDE SEQUENCE [LARGE SCALE GENOMIC DNA]</scope>
    <source>
        <strain evidence="2">cv. Punajuju</strain>
    </source>
</reference>
<dbReference type="EMBL" id="CM042015">
    <property type="protein sequence ID" value="KAI3711228.1"/>
    <property type="molecule type" value="Genomic_DNA"/>
</dbReference>
<evidence type="ECO:0000313" key="2">
    <source>
        <dbReference type="Proteomes" id="UP001055811"/>
    </source>
</evidence>
<keyword evidence="2" id="KW-1185">Reference proteome</keyword>
<proteinExistence type="predicted"/>
<name>A0ACB9APC6_CICIN</name>
<gene>
    <name evidence="1" type="ORF">L2E82_41163</name>
</gene>
<comment type="caution">
    <text evidence="1">The sequence shown here is derived from an EMBL/GenBank/DDBJ whole genome shotgun (WGS) entry which is preliminary data.</text>
</comment>
<dbReference type="Proteomes" id="UP001055811">
    <property type="component" value="Linkage Group LG07"/>
</dbReference>
<evidence type="ECO:0000313" key="1">
    <source>
        <dbReference type="EMBL" id="KAI3711228.1"/>
    </source>
</evidence>
<accession>A0ACB9APC6</accession>
<sequence>MATVRRWIEAAVRRNIKILDLMFSAGEEYDDIELPHCLVTCGSLEVLKLSLFTYRLTLPKYIDLEDLPELLNLKTLELTTKTDADIMDVLIQILTCSPNLESLHINIEEGSSYSSSPAEAPDFDFLEMECTFEELKKVNVMGISDVPHHMGFIEFLLESTPFLETMSITPCVNMTDGRLSFLTGVLKFPRASPEAEIIFVQGQV</sequence>
<organism evidence="1 2">
    <name type="scientific">Cichorium intybus</name>
    <name type="common">Chicory</name>
    <dbReference type="NCBI Taxonomy" id="13427"/>
    <lineage>
        <taxon>Eukaryota</taxon>
        <taxon>Viridiplantae</taxon>
        <taxon>Streptophyta</taxon>
        <taxon>Embryophyta</taxon>
        <taxon>Tracheophyta</taxon>
        <taxon>Spermatophyta</taxon>
        <taxon>Magnoliopsida</taxon>
        <taxon>eudicotyledons</taxon>
        <taxon>Gunneridae</taxon>
        <taxon>Pentapetalae</taxon>
        <taxon>asterids</taxon>
        <taxon>campanulids</taxon>
        <taxon>Asterales</taxon>
        <taxon>Asteraceae</taxon>
        <taxon>Cichorioideae</taxon>
        <taxon>Cichorieae</taxon>
        <taxon>Cichoriinae</taxon>
        <taxon>Cichorium</taxon>
    </lineage>
</organism>